<organism evidence="3">
    <name type="scientific">marine sediment metagenome</name>
    <dbReference type="NCBI Taxonomy" id="412755"/>
    <lineage>
        <taxon>unclassified sequences</taxon>
        <taxon>metagenomes</taxon>
        <taxon>ecological metagenomes</taxon>
    </lineage>
</organism>
<feature type="domain" description="Methyltransferase" evidence="2">
    <location>
        <begin position="42"/>
        <end position="133"/>
    </location>
</feature>
<dbReference type="PANTHER" id="PTHR43861:SF3">
    <property type="entry name" value="PUTATIVE (AFU_ORTHOLOGUE AFUA_2G14390)-RELATED"/>
    <property type="match status" value="1"/>
</dbReference>
<reference evidence="3" key="1">
    <citation type="journal article" date="2015" name="Nature">
        <title>Complex archaea that bridge the gap between prokaryotes and eukaryotes.</title>
        <authorList>
            <person name="Spang A."/>
            <person name="Saw J.H."/>
            <person name="Jorgensen S.L."/>
            <person name="Zaremba-Niedzwiedzka K."/>
            <person name="Martijn J."/>
            <person name="Lind A.E."/>
            <person name="van Eijk R."/>
            <person name="Schleper C."/>
            <person name="Guy L."/>
            <person name="Ettema T.J."/>
        </authorList>
    </citation>
    <scope>NUCLEOTIDE SEQUENCE</scope>
</reference>
<dbReference type="EMBL" id="LAZR01000481">
    <property type="protein sequence ID" value="KKN67209.1"/>
    <property type="molecule type" value="Genomic_DNA"/>
</dbReference>
<dbReference type="CDD" id="cd02440">
    <property type="entry name" value="AdoMet_MTases"/>
    <property type="match status" value="1"/>
</dbReference>
<dbReference type="PANTHER" id="PTHR43861">
    <property type="entry name" value="TRANS-ACONITATE 2-METHYLTRANSFERASE-RELATED"/>
    <property type="match status" value="1"/>
</dbReference>
<dbReference type="Gene3D" id="3.40.50.150">
    <property type="entry name" value="Vaccinia Virus protein VP39"/>
    <property type="match status" value="1"/>
</dbReference>
<dbReference type="InterPro" id="IPR041698">
    <property type="entry name" value="Methyltransf_25"/>
</dbReference>
<proteinExistence type="predicted"/>
<evidence type="ECO:0000259" key="2">
    <source>
        <dbReference type="Pfam" id="PF13649"/>
    </source>
</evidence>
<dbReference type="SUPFAM" id="SSF53335">
    <property type="entry name" value="S-adenosyl-L-methionine-dependent methyltransferases"/>
    <property type="match status" value="1"/>
</dbReference>
<accession>A0A0F9SJI3</accession>
<sequence length="191" mass="21907">MFSDYQCLETGTKGEAAKANRSIPDRVKDYGIMNYVTKDSLVLDLGCNRGFFGVFLSPHIQHYLGIDSDKKQIDIGVREMLSHTITNCNLAHQDFKCLNQKFDVILCLAFHIYADMPMVEFGKCLISMLNPNGHLFLEGHPTGYHLPNSTLKEPNSYWSPLTSYLDTNLTQIESKKVRDRELIRPFIHYQK</sequence>
<evidence type="ECO:0000256" key="1">
    <source>
        <dbReference type="ARBA" id="ARBA00022679"/>
    </source>
</evidence>
<protein>
    <recommendedName>
        <fullName evidence="2">Methyltransferase domain-containing protein</fullName>
    </recommendedName>
</protein>
<keyword evidence="1" id="KW-0808">Transferase</keyword>
<evidence type="ECO:0000313" key="3">
    <source>
        <dbReference type="EMBL" id="KKN67209.1"/>
    </source>
</evidence>
<gene>
    <name evidence="3" type="ORF">LCGC14_0463820</name>
</gene>
<dbReference type="InterPro" id="IPR029063">
    <property type="entry name" value="SAM-dependent_MTases_sf"/>
</dbReference>
<comment type="caution">
    <text evidence="3">The sequence shown here is derived from an EMBL/GenBank/DDBJ whole genome shotgun (WGS) entry which is preliminary data.</text>
</comment>
<dbReference type="GO" id="GO:0016740">
    <property type="term" value="F:transferase activity"/>
    <property type="evidence" value="ECO:0007669"/>
    <property type="project" value="UniProtKB-KW"/>
</dbReference>
<name>A0A0F9SJI3_9ZZZZ</name>
<dbReference type="AlphaFoldDB" id="A0A0F9SJI3"/>
<dbReference type="Pfam" id="PF13649">
    <property type="entry name" value="Methyltransf_25"/>
    <property type="match status" value="1"/>
</dbReference>